<feature type="transmembrane region" description="Helical" evidence="6">
    <location>
        <begin position="319"/>
        <end position="338"/>
    </location>
</feature>
<keyword evidence="9" id="KW-1185">Reference proteome</keyword>
<feature type="domain" description="Major facilitator superfamily (MFS) profile" evidence="7">
    <location>
        <begin position="1"/>
        <end position="407"/>
    </location>
</feature>
<feature type="transmembrane region" description="Helical" evidence="6">
    <location>
        <begin position="359"/>
        <end position="378"/>
    </location>
</feature>
<feature type="transmembrane region" description="Helical" evidence="6">
    <location>
        <begin position="16"/>
        <end position="37"/>
    </location>
</feature>
<proteinExistence type="predicted"/>
<feature type="transmembrane region" description="Helical" evidence="6">
    <location>
        <begin position="166"/>
        <end position="187"/>
    </location>
</feature>
<dbReference type="InterPro" id="IPR011701">
    <property type="entry name" value="MFS"/>
</dbReference>
<feature type="transmembrane region" description="Helical" evidence="6">
    <location>
        <begin position="138"/>
        <end position="160"/>
    </location>
</feature>
<dbReference type="EMBL" id="CAVN010000087">
    <property type="protein sequence ID" value="CDF57437.1"/>
    <property type="molecule type" value="Genomic_DNA"/>
</dbReference>
<protein>
    <submittedName>
        <fullName evidence="8">Major facilitator superfamily MFS_1</fullName>
    </submittedName>
</protein>
<dbReference type="InterPro" id="IPR020846">
    <property type="entry name" value="MFS_dom"/>
</dbReference>
<evidence type="ECO:0000313" key="8">
    <source>
        <dbReference type="EMBL" id="CDF57437.1"/>
    </source>
</evidence>
<evidence type="ECO:0000256" key="2">
    <source>
        <dbReference type="ARBA" id="ARBA00022448"/>
    </source>
</evidence>
<dbReference type="InterPro" id="IPR036259">
    <property type="entry name" value="MFS_trans_sf"/>
</dbReference>
<feature type="transmembrane region" description="Helical" evidence="6">
    <location>
        <begin position="49"/>
        <end position="69"/>
    </location>
</feature>
<dbReference type="GO" id="GO:0005886">
    <property type="term" value="C:plasma membrane"/>
    <property type="evidence" value="ECO:0007669"/>
    <property type="project" value="UniProtKB-SubCell"/>
</dbReference>
<keyword evidence="3 6" id="KW-0812">Transmembrane</keyword>
<feature type="transmembrane region" description="Helical" evidence="6">
    <location>
        <begin position="384"/>
        <end position="403"/>
    </location>
</feature>
<feature type="transmembrane region" description="Helical" evidence="6">
    <location>
        <begin position="229"/>
        <end position="249"/>
    </location>
</feature>
<evidence type="ECO:0000259" key="7">
    <source>
        <dbReference type="PROSITE" id="PS50850"/>
    </source>
</evidence>
<feature type="transmembrane region" description="Helical" evidence="6">
    <location>
        <begin position="264"/>
        <end position="283"/>
    </location>
</feature>
<evidence type="ECO:0000256" key="6">
    <source>
        <dbReference type="SAM" id="Phobius"/>
    </source>
</evidence>
<name>R7RMN4_9CLOT</name>
<evidence type="ECO:0000256" key="4">
    <source>
        <dbReference type="ARBA" id="ARBA00022989"/>
    </source>
</evidence>
<evidence type="ECO:0000256" key="1">
    <source>
        <dbReference type="ARBA" id="ARBA00004651"/>
    </source>
</evidence>
<gene>
    <name evidence="8" type="ORF">TCEL_01351</name>
</gene>
<keyword evidence="5 6" id="KW-0472">Membrane</keyword>
<evidence type="ECO:0000256" key="5">
    <source>
        <dbReference type="ARBA" id="ARBA00023136"/>
    </source>
</evidence>
<keyword evidence="4 6" id="KW-1133">Transmembrane helix</keyword>
<evidence type="ECO:0000313" key="9">
    <source>
        <dbReference type="Proteomes" id="UP000014923"/>
    </source>
</evidence>
<feature type="transmembrane region" description="Helical" evidence="6">
    <location>
        <begin position="105"/>
        <end position="126"/>
    </location>
</feature>
<comment type="caution">
    <text evidence="8">The sequence shown here is derived from an EMBL/GenBank/DDBJ whole genome shotgun (WGS) entry which is preliminary data.</text>
</comment>
<dbReference type="PROSITE" id="PS50850">
    <property type="entry name" value="MFS"/>
    <property type="match status" value="1"/>
</dbReference>
<feature type="transmembrane region" description="Helical" evidence="6">
    <location>
        <begin position="295"/>
        <end position="313"/>
    </location>
</feature>
<accession>R7RMN4</accession>
<dbReference type="OrthoDB" id="8952229at2"/>
<comment type="subcellular location">
    <subcellularLocation>
        <location evidence="1">Cell membrane</location>
        <topology evidence="1">Multi-pass membrane protein</topology>
    </subcellularLocation>
</comment>
<dbReference type="Proteomes" id="UP000014923">
    <property type="component" value="Unassembled WGS sequence"/>
</dbReference>
<dbReference type="HOGENOM" id="CLU_054001_0_0_9"/>
<dbReference type="GO" id="GO:0022857">
    <property type="term" value="F:transmembrane transporter activity"/>
    <property type="evidence" value="ECO:0007669"/>
    <property type="project" value="InterPro"/>
</dbReference>
<dbReference type="RefSeq" id="WP_018660588.1">
    <property type="nucleotide sequence ID" value="NZ_HF952018.1"/>
</dbReference>
<dbReference type="SUPFAM" id="SSF103473">
    <property type="entry name" value="MFS general substrate transporter"/>
    <property type="match status" value="1"/>
</dbReference>
<sequence>MKGFRYKLFGGLEGNAYYSVIMEPLWAIFGGMIFFYQPLYMKHLNVTEVQMGFLNSLASALAVITAFIGGPITDRFGRKNTTLVFDLIGWSATMFIWAVSQNYLYFLIAVITNSFCKISYISWTCLSVEDTPEDKRVYFFSLIMIINLASGIFAPIAGVLVEKIGVVYAMRIIYGLGFLSMTSMFLIRHKLVKETELGKKLIKQHNQFSLKEKILDYKEAIIYFYKNRVTFLVFFILLIGQLQMYFLYYQSVYLKDVIGIKESLTSMVPGISAVTNLIVYFLFMELLRSKGDKDSLAIGLFLHAVGVILLLLVRPKGYIILLLSTIFMAAGNLITITFRETLWNNVIGEKERAKVFSTASGLVALISIPAGYVSGHLYNLNPAYTFVVSLIMFVVGFIIAIRIKRIS</sequence>
<dbReference type="Pfam" id="PF07690">
    <property type="entry name" value="MFS_1"/>
    <property type="match status" value="1"/>
</dbReference>
<dbReference type="PANTHER" id="PTHR23518:SF2">
    <property type="entry name" value="MAJOR FACILITATOR SUPERFAMILY TRANSPORTER"/>
    <property type="match status" value="1"/>
</dbReference>
<dbReference type="AlphaFoldDB" id="R7RMN4"/>
<organism evidence="8 9">
    <name type="scientific">Thermobrachium celere DSM 8682</name>
    <dbReference type="NCBI Taxonomy" id="941824"/>
    <lineage>
        <taxon>Bacteria</taxon>
        <taxon>Bacillati</taxon>
        <taxon>Bacillota</taxon>
        <taxon>Clostridia</taxon>
        <taxon>Eubacteriales</taxon>
        <taxon>Clostridiaceae</taxon>
        <taxon>Thermobrachium</taxon>
    </lineage>
</organism>
<evidence type="ECO:0000256" key="3">
    <source>
        <dbReference type="ARBA" id="ARBA00022692"/>
    </source>
</evidence>
<dbReference type="PANTHER" id="PTHR23518">
    <property type="entry name" value="C-METHYLTRANSFERASE"/>
    <property type="match status" value="1"/>
</dbReference>
<reference evidence="8" key="1">
    <citation type="submission" date="2013-03" db="EMBL/GenBank/DDBJ databases">
        <title>Draft genome sequence of the hydrogen-ethanol-producing anaerobic alkalithermophilic Caloramator celere.</title>
        <authorList>
            <person name="Ciranna A."/>
            <person name="Larjo A."/>
            <person name="Kivisto A."/>
            <person name="Santala V."/>
            <person name="Roos C."/>
            <person name="Karp M."/>
        </authorList>
    </citation>
    <scope>NUCLEOTIDE SEQUENCE [LARGE SCALE GENOMIC DNA]</scope>
    <source>
        <strain evidence="8">DSM 8682</strain>
    </source>
</reference>
<dbReference type="eggNOG" id="COG2211">
    <property type="taxonomic scope" value="Bacteria"/>
</dbReference>
<dbReference type="Gene3D" id="1.20.1250.20">
    <property type="entry name" value="MFS general substrate transporter like domains"/>
    <property type="match status" value="1"/>
</dbReference>
<keyword evidence="2" id="KW-0813">Transport</keyword>